<proteinExistence type="predicted"/>
<reference evidence="1 2" key="1">
    <citation type="submission" date="2007-08" db="EMBL/GenBank/DDBJ databases">
        <authorList>
            <consortium name="The Citrobacter koseri Genome Sequencing Project"/>
            <person name="McClelland M."/>
            <person name="Sanderson E.K."/>
            <person name="Porwollik S."/>
            <person name="Spieth J."/>
            <person name="Clifton W.S."/>
            <person name="Latreille P."/>
            <person name="Courtney L."/>
            <person name="Wang C."/>
            <person name="Pepin K."/>
            <person name="Bhonagiri V."/>
            <person name="Nash W."/>
            <person name="Johnson M."/>
            <person name="Thiruvilangam P."/>
            <person name="Wilson R."/>
        </authorList>
    </citation>
    <scope>NUCLEOTIDE SEQUENCE [LARGE SCALE GENOMIC DNA]</scope>
    <source>
        <strain evidence="2">ATCC BAA-895 / CDC 4225-83 / SGSC4696</strain>
    </source>
</reference>
<keyword evidence="2" id="KW-1185">Reference proteome</keyword>
<protein>
    <submittedName>
        <fullName evidence="1">Uncharacterized protein</fullName>
    </submittedName>
</protein>
<organism evidence="1 2">
    <name type="scientific">Citrobacter koseri (strain ATCC BAA-895 / CDC 4225-83 / SGSC4696)</name>
    <dbReference type="NCBI Taxonomy" id="290338"/>
    <lineage>
        <taxon>Bacteria</taxon>
        <taxon>Pseudomonadati</taxon>
        <taxon>Pseudomonadota</taxon>
        <taxon>Gammaproteobacteria</taxon>
        <taxon>Enterobacterales</taxon>
        <taxon>Enterobacteriaceae</taxon>
        <taxon>Citrobacter</taxon>
    </lineage>
</organism>
<evidence type="ECO:0000313" key="2">
    <source>
        <dbReference type="Proteomes" id="UP000008148"/>
    </source>
</evidence>
<evidence type="ECO:0000313" key="1">
    <source>
        <dbReference type="EMBL" id="ABV11325.1"/>
    </source>
</evidence>
<gene>
    <name evidence="1" type="ordered locus">CKO_00156</name>
</gene>
<dbReference type="Proteomes" id="UP000008148">
    <property type="component" value="Chromosome"/>
</dbReference>
<dbReference type="KEGG" id="cko:CKO_00156"/>
<dbReference type="AlphaFoldDB" id="A8ACW2"/>
<sequence>MRACYASKNLTSTRNETLKNNYCPSAYKASRLLQNNDIFLKVTHFRIEHKKQQTI</sequence>
<dbReference type="EMBL" id="CP000822">
    <property type="protein sequence ID" value="ABV11325.1"/>
    <property type="molecule type" value="Genomic_DNA"/>
</dbReference>
<name>A8ACW2_CITK8</name>
<accession>A8ACW2</accession>
<dbReference type="HOGENOM" id="CLU_3023748_0_0_6"/>